<sequence>MVSSNRPISLGHGGMESGRCKRCRAIDPFRWVMVARSLVVAQRLALSPSFHASLLVMFQERHSFLKVGVQAS</sequence>
<organism evidence="1 2">
    <name type="scientific">Paramarasmius palmivorus</name>
    <dbReference type="NCBI Taxonomy" id="297713"/>
    <lineage>
        <taxon>Eukaryota</taxon>
        <taxon>Fungi</taxon>
        <taxon>Dikarya</taxon>
        <taxon>Basidiomycota</taxon>
        <taxon>Agaricomycotina</taxon>
        <taxon>Agaricomycetes</taxon>
        <taxon>Agaricomycetidae</taxon>
        <taxon>Agaricales</taxon>
        <taxon>Marasmiineae</taxon>
        <taxon>Marasmiaceae</taxon>
        <taxon>Paramarasmius</taxon>
    </lineage>
</organism>
<name>A0AAW0DPZ5_9AGAR</name>
<keyword evidence="2" id="KW-1185">Reference proteome</keyword>
<gene>
    <name evidence="1" type="ORF">VNI00_004211</name>
</gene>
<reference evidence="1 2" key="1">
    <citation type="submission" date="2024-01" db="EMBL/GenBank/DDBJ databases">
        <title>A draft genome for a cacao thread blight-causing isolate of Paramarasmius palmivorus.</title>
        <authorList>
            <person name="Baruah I.K."/>
            <person name="Bukari Y."/>
            <person name="Amoako-Attah I."/>
            <person name="Meinhardt L.W."/>
            <person name="Bailey B.A."/>
            <person name="Cohen S.P."/>
        </authorList>
    </citation>
    <scope>NUCLEOTIDE SEQUENCE [LARGE SCALE GENOMIC DNA]</scope>
    <source>
        <strain evidence="1 2">GH-12</strain>
    </source>
</reference>
<dbReference type="Proteomes" id="UP001383192">
    <property type="component" value="Unassembled WGS sequence"/>
</dbReference>
<proteinExistence type="predicted"/>
<evidence type="ECO:0000313" key="1">
    <source>
        <dbReference type="EMBL" id="KAK7052891.1"/>
    </source>
</evidence>
<accession>A0AAW0DPZ5</accession>
<dbReference type="EMBL" id="JAYKXP010000011">
    <property type="protein sequence ID" value="KAK7052891.1"/>
    <property type="molecule type" value="Genomic_DNA"/>
</dbReference>
<evidence type="ECO:0000313" key="2">
    <source>
        <dbReference type="Proteomes" id="UP001383192"/>
    </source>
</evidence>
<dbReference type="AlphaFoldDB" id="A0AAW0DPZ5"/>
<protein>
    <submittedName>
        <fullName evidence="1">Uncharacterized protein</fullName>
    </submittedName>
</protein>
<comment type="caution">
    <text evidence="1">The sequence shown here is derived from an EMBL/GenBank/DDBJ whole genome shotgun (WGS) entry which is preliminary data.</text>
</comment>